<evidence type="ECO:0000313" key="2">
    <source>
        <dbReference type="Proteomes" id="UP001140087"/>
    </source>
</evidence>
<name>A0ACC1L3C1_9FUNG</name>
<evidence type="ECO:0000313" key="1">
    <source>
        <dbReference type="EMBL" id="KAJ2800350.1"/>
    </source>
</evidence>
<organism evidence="1 2">
    <name type="scientific">Coemansia helicoidea</name>
    <dbReference type="NCBI Taxonomy" id="1286919"/>
    <lineage>
        <taxon>Eukaryota</taxon>
        <taxon>Fungi</taxon>
        <taxon>Fungi incertae sedis</taxon>
        <taxon>Zoopagomycota</taxon>
        <taxon>Kickxellomycotina</taxon>
        <taxon>Kickxellomycetes</taxon>
        <taxon>Kickxellales</taxon>
        <taxon>Kickxellaceae</taxon>
        <taxon>Coemansia</taxon>
    </lineage>
</organism>
<feature type="non-terminal residue" evidence="1">
    <location>
        <position position="1"/>
    </location>
</feature>
<gene>
    <name evidence="1" type="ORF">H4R21_003210</name>
</gene>
<accession>A0ACC1L3C1</accession>
<proteinExistence type="predicted"/>
<comment type="caution">
    <text evidence="1">The sequence shown here is derived from an EMBL/GenBank/DDBJ whole genome shotgun (WGS) entry which is preliminary data.</text>
</comment>
<keyword evidence="2" id="KW-1185">Reference proteome</keyword>
<sequence>AAGQFAVQLRTRAVGLHDLAAPSAGSRWLQVVLANLAVLGKVPLDDVGRAL</sequence>
<dbReference type="Proteomes" id="UP001140087">
    <property type="component" value="Unassembled WGS sequence"/>
</dbReference>
<protein>
    <submittedName>
        <fullName evidence="1">Uncharacterized protein</fullName>
    </submittedName>
</protein>
<dbReference type="EMBL" id="JANBUN010000966">
    <property type="protein sequence ID" value="KAJ2800350.1"/>
    <property type="molecule type" value="Genomic_DNA"/>
</dbReference>
<reference evidence="1" key="1">
    <citation type="submission" date="2022-07" db="EMBL/GenBank/DDBJ databases">
        <title>Phylogenomic reconstructions and comparative analyses of Kickxellomycotina fungi.</title>
        <authorList>
            <person name="Reynolds N.K."/>
            <person name="Stajich J.E."/>
            <person name="Barry K."/>
            <person name="Grigoriev I.V."/>
            <person name="Crous P."/>
            <person name="Smith M.E."/>
        </authorList>
    </citation>
    <scope>NUCLEOTIDE SEQUENCE</scope>
    <source>
        <strain evidence="1">BCRC 34780</strain>
    </source>
</reference>